<feature type="compositionally biased region" description="Basic and acidic residues" evidence="1">
    <location>
        <begin position="155"/>
        <end position="170"/>
    </location>
</feature>
<keyword evidence="2" id="KW-0472">Membrane</keyword>
<reference evidence="3" key="2">
    <citation type="submission" date="2020-09" db="EMBL/GenBank/DDBJ databases">
        <authorList>
            <person name="Sun Q."/>
            <person name="Zhou Y."/>
        </authorList>
    </citation>
    <scope>NUCLEOTIDE SEQUENCE</scope>
    <source>
        <strain evidence="3">CGMCC 1.14988</strain>
    </source>
</reference>
<evidence type="ECO:0000256" key="1">
    <source>
        <dbReference type="SAM" id="MobiDB-lite"/>
    </source>
</evidence>
<keyword evidence="2" id="KW-1133">Transmembrane helix</keyword>
<dbReference type="InterPro" id="IPR007313">
    <property type="entry name" value="FxsA"/>
</dbReference>
<evidence type="ECO:0000313" key="3">
    <source>
        <dbReference type="EMBL" id="GGI08801.1"/>
    </source>
</evidence>
<feature type="transmembrane region" description="Helical" evidence="2">
    <location>
        <begin position="12"/>
        <end position="38"/>
    </location>
</feature>
<gene>
    <name evidence="3" type="ORF">GCM10011354_30900</name>
</gene>
<reference evidence="3" key="1">
    <citation type="journal article" date="2014" name="Int. J. Syst. Evol. Microbiol.">
        <title>Complete genome sequence of Corynebacterium casei LMG S-19264T (=DSM 44701T), isolated from a smear-ripened cheese.</title>
        <authorList>
            <consortium name="US DOE Joint Genome Institute (JGI-PGF)"/>
            <person name="Walter F."/>
            <person name="Albersmeier A."/>
            <person name="Kalinowski J."/>
            <person name="Ruckert C."/>
        </authorList>
    </citation>
    <scope>NUCLEOTIDE SEQUENCE</scope>
    <source>
        <strain evidence="3">CGMCC 1.14988</strain>
    </source>
</reference>
<evidence type="ECO:0000313" key="4">
    <source>
        <dbReference type="Proteomes" id="UP000650511"/>
    </source>
</evidence>
<dbReference type="AlphaFoldDB" id="A0A8J3EVB4"/>
<feature type="region of interest" description="Disordered" evidence="1">
    <location>
        <begin position="114"/>
        <end position="133"/>
    </location>
</feature>
<protein>
    <submittedName>
        <fullName evidence="3">Uncharacterized protein</fullName>
    </submittedName>
</protein>
<name>A0A8J3EVB4_9ACTN</name>
<accession>A0A8J3EVB4</accession>
<dbReference type="Pfam" id="PF04186">
    <property type="entry name" value="FxsA"/>
    <property type="match status" value="1"/>
</dbReference>
<dbReference type="EMBL" id="BMHA01000013">
    <property type="protein sequence ID" value="GGI08801.1"/>
    <property type="molecule type" value="Genomic_DNA"/>
</dbReference>
<proteinExistence type="predicted"/>
<dbReference type="GO" id="GO:0016020">
    <property type="term" value="C:membrane"/>
    <property type="evidence" value="ECO:0007669"/>
    <property type="project" value="InterPro"/>
</dbReference>
<feature type="region of interest" description="Disordered" evidence="1">
    <location>
        <begin position="142"/>
        <end position="176"/>
    </location>
</feature>
<dbReference type="PANTHER" id="PTHR35335">
    <property type="entry name" value="UPF0716 PROTEIN FXSA"/>
    <property type="match status" value="1"/>
</dbReference>
<organism evidence="3 4">
    <name type="scientific">Egicoccus halophilus</name>
    <dbReference type="NCBI Taxonomy" id="1670830"/>
    <lineage>
        <taxon>Bacteria</taxon>
        <taxon>Bacillati</taxon>
        <taxon>Actinomycetota</taxon>
        <taxon>Nitriliruptoria</taxon>
        <taxon>Egicoccales</taxon>
        <taxon>Egicoccaceae</taxon>
        <taxon>Egicoccus</taxon>
    </lineage>
</organism>
<keyword evidence="2" id="KW-0812">Transmembrane</keyword>
<dbReference type="Proteomes" id="UP000650511">
    <property type="component" value="Unassembled WGS sequence"/>
</dbReference>
<feature type="transmembrane region" description="Helical" evidence="2">
    <location>
        <begin position="67"/>
        <end position="92"/>
    </location>
</feature>
<keyword evidence="4" id="KW-1185">Reference proteome</keyword>
<evidence type="ECO:0000256" key="2">
    <source>
        <dbReference type="SAM" id="Phobius"/>
    </source>
</evidence>
<dbReference type="PANTHER" id="PTHR35335:SF1">
    <property type="entry name" value="UPF0716 PROTEIN FXSA"/>
    <property type="match status" value="1"/>
</dbReference>
<dbReference type="NCBIfam" id="NF008528">
    <property type="entry name" value="PRK11463.1-2"/>
    <property type="match status" value="1"/>
</dbReference>
<comment type="caution">
    <text evidence="3">The sequence shown here is derived from an EMBL/GenBank/DDBJ whole genome shotgun (WGS) entry which is preliminary data.</text>
</comment>
<sequence length="176" mass="19061">MIVPLVELTVILQVAGVIGTPWTIALLVVDSLIGAWLLKREGRRAWQQFRRALDELRWPGDEVAQGALVLVGGTLLLTPGFVTDVVGFLFLLPPTRRVVAAQVRRRIRPLGGAFGRQDTGAGPRRRERAGRGEVLDVEVVEIERDEPDVGSGGAGRRDGGSSDGRRRGELPPDDAS</sequence>